<dbReference type="InterPro" id="IPR014001">
    <property type="entry name" value="Helicase_ATP-bd"/>
</dbReference>
<evidence type="ECO:0000256" key="3">
    <source>
        <dbReference type="ARBA" id="ARBA00022806"/>
    </source>
</evidence>
<dbReference type="InterPro" id="IPR000330">
    <property type="entry name" value="SNF2_N"/>
</dbReference>
<feature type="domain" description="Helicase ATP-binding" evidence="5">
    <location>
        <begin position="148"/>
        <end position="324"/>
    </location>
</feature>
<sequence length="673" mass="77527">MFLETSSLHMAREWTEWLESPRTGRTAATAALEESGVDFSSKRCPRCGWLDQAQVSECFRCGYNYLSGDLCADYFRAHPIGLPDPTLQIPEFDEWKLFGRRSGKDPLSEFFLRLQAEQCCLVRGFESLISLDELNIIHYEHQLHTALTVLNDLRGQALLADEVGLGKTIEAGIILKELIKRGLAAKILIITPASLMTQWQDELLNKFAEDFTIATEDEDWLKEKVICSFSRLRLPRSAQKAGKGKAAATKWEARDEGSSGPLRILQQDYDVLIVDEAHKLKHRGTQRFQFVRRIRKKYVLMLTATPVHNNLTELYNLITVLKPGLLGTIRSFKRHFVASGDGRKPKNEAYLKKLLASVMIRNRRSDVNIRFPARKSAICHLTLTDAERRLYDAVSEYIRHEFKAQTQHQFHLLSLSTLQKELCSSSRAVKATLDIMAKKPQYPEITRTQLQAFSTLAAEITRNRKIEALLDILENYPGKFLVFTEFLNTMSYIREHLEAAGLETQLFHGRMNIIQRRDAVRKFSRSARVMISTQAGGEGMNLQFCHQLVNYDLPWNPMMLEQRIGRLHRLGQEDDVLIFNFSVHNTIEAHVLDLLSRKIRMFELVVGELDLILSELDENAPFERKIREIWLHSTSEKDMQQRFEHFGARLVHARRHFEKLKEAEAITSDLFDV</sequence>
<dbReference type="InterPro" id="IPR057342">
    <property type="entry name" value="DEXDc_RapA"/>
</dbReference>
<dbReference type="AlphaFoldDB" id="A0A2G6E4M0"/>
<organism evidence="7 8">
    <name type="scientific">candidate division KSB3 bacterium</name>
    <dbReference type="NCBI Taxonomy" id="2044937"/>
    <lineage>
        <taxon>Bacteria</taxon>
        <taxon>candidate division KSB3</taxon>
    </lineage>
</organism>
<dbReference type="PROSITE" id="PS51194">
    <property type="entry name" value="HELICASE_CTER"/>
    <property type="match status" value="1"/>
</dbReference>
<protein>
    <recommendedName>
        <fullName evidence="9">Helicase SNF2</fullName>
    </recommendedName>
</protein>
<name>A0A2G6E4M0_9BACT</name>
<dbReference type="Proteomes" id="UP000229740">
    <property type="component" value="Unassembled WGS sequence"/>
</dbReference>
<evidence type="ECO:0000256" key="1">
    <source>
        <dbReference type="ARBA" id="ARBA00022741"/>
    </source>
</evidence>
<dbReference type="SMART" id="SM00487">
    <property type="entry name" value="DEXDc"/>
    <property type="match status" value="1"/>
</dbReference>
<dbReference type="Pfam" id="PF00271">
    <property type="entry name" value="Helicase_C"/>
    <property type="match status" value="1"/>
</dbReference>
<dbReference type="Pfam" id="PF00176">
    <property type="entry name" value="SNF2-rel_dom"/>
    <property type="match status" value="1"/>
</dbReference>
<accession>A0A2G6E4M0</accession>
<dbReference type="Gene3D" id="3.40.50.10810">
    <property type="entry name" value="Tandem AAA-ATPase domain"/>
    <property type="match status" value="1"/>
</dbReference>
<keyword evidence="4" id="KW-0067">ATP-binding</keyword>
<dbReference type="InterPro" id="IPR001650">
    <property type="entry name" value="Helicase_C-like"/>
</dbReference>
<dbReference type="InterPro" id="IPR038718">
    <property type="entry name" value="SNF2-like_sf"/>
</dbReference>
<comment type="caution">
    <text evidence="7">The sequence shown here is derived from an EMBL/GenBank/DDBJ whole genome shotgun (WGS) entry which is preliminary data.</text>
</comment>
<dbReference type="SMART" id="SM00490">
    <property type="entry name" value="HELICc"/>
    <property type="match status" value="1"/>
</dbReference>
<feature type="domain" description="Helicase C-terminal" evidence="6">
    <location>
        <begin position="465"/>
        <end position="612"/>
    </location>
</feature>
<proteinExistence type="predicted"/>
<dbReference type="InterPro" id="IPR049730">
    <property type="entry name" value="SNF2/RAD54-like_C"/>
</dbReference>
<keyword evidence="2" id="KW-0378">Hydrolase</keyword>
<dbReference type="InterPro" id="IPR027417">
    <property type="entry name" value="P-loop_NTPase"/>
</dbReference>
<dbReference type="GO" id="GO:0016787">
    <property type="term" value="F:hydrolase activity"/>
    <property type="evidence" value="ECO:0007669"/>
    <property type="project" value="UniProtKB-KW"/>
</dbReference>
<evidence type="ECO:0000256" key="2">
    <source>
        <dbReference type="ARBA" id="ARBA00022801"/>
    </source>
</evidence>
<dbReference type="GO" id="GO:0004386">
    <property type="term" value="F:helicase activity"/>
    <property type="evidence" value="ECO:0007669"/>
    <property type="project" value="UniProtKB-KW"/>
</dbReference>
<evidence type="ECO:0000313" key="7">
    <source>
        <dbReference type="EMBL" id="PID57016.1"/>
    </source>
</evidence>
<evidence type="ECO:0000313" key="8">
    <source>
        <dbReference type="Proteomes" id="UP000229740"/>
    </source>
</evidence>
<dbReference type="GO" id="GO:0005524">
    <property type="term" value="F:ATP binding"/>
    <property type="evidence" value="ECO:0007669"/>
    <property type="project" value="UniProtKB-KW"/>
</dbReference>
<evidence type="ECO:0008006" key="9">
    <source>
        <dbReference type="Google" id="ProtNLM"/>
    </source>
</evidence>
<keyword evidence="3" id="KW-0347">Helicase</keyword>
<dbReference type="CDD" id="cd18793">
    <property type="entry name" value="SF2_C_SNF"/>
    <property type="match status" value="1"/>
</dbReference>
<dbReference type="Gene3D" id="3.40.50.300">
    <property type="entry name" value="P-loop containing nucleotide triphosphate hydrolases"/>
    <property type="match status" value="1"/>
</dbReference>
<gene>
    <name evidence="7" type="ORF">CSB45_08815</name>
</gene>
<evidence type="ECO:0000256" key="4">
    <source>
        <dbReference type="ARBA" id="ARBA00022840"/>
    </source>
</evidence>
<keyword evidence="1" id="KW-0547">Nucleotide-binding</keyword>
<dbReference type="PANTHER" id="PTHR10799">
    <property type="entry name" value="SNF2/RAD54 HELICASE FAMILY"/>
    <property type="match status" value="1"/>
</dbReference>
<dbReference type="CDD" id="cd18011">
    <property type="entry name" value="DEXDc_RapA"/>
    <property type="match status" value="1"/>
</dbReference>
<dbReference type="EMBL" id="PDPS01000029">
    <property type="protein sequence ID" value="PID57016.1"/>
    <property type="molecule type" value="Genomic_DNA"/>
</dbReference>
<reference evidence="7 8" key="1">
    <citation type="submission" date="2017-10" db="EMBL/GenBank/DDBJ databases">
        <title>Novel microbial diversity and functional potential in the marine mammal oral microbiome.</title>
        <authorList>
            <person name="Dudek N.K."/>
            <person name="Sun C.L."/>
            <person name="Burstein D."/>
            <person name="Kantor R.S."/>
            <person name="Aliaga Goltsman D.S."/>
            <person name="Bik E.M."/>
            <person name="Thomas B.C."/>
            <person name="Banfield J.F."/>
            <person name="Relman D.A."/>
        </authorList>
    </citation>
    <scope>NUCLEOTIDE SEQUENCE [LARGE SCALE GENOMIC DNA]</scope>
    <source>
        <strain evidence="7">DOLZORAL124_49_17</strain>
    </source>
</reference>
<evidence type="ECO:0000259" key="6">
    <source>
        <dbReference type="PROSITE" id="PS51194"/>
    </source>
</evidence>
<dbReference type="PROSITE" id="PS51192">
    <property type="entry name" value="HELICASE_ATP_BIND_1"/>
    <property type="match status" value="1"/>
</dbReference>
<dbReference type="SUPFAM" id="SSF52540">
    <property type="entry name" value="P-loop containing nucleoside triphosphate hydrolases"/>
    <property type="match status" value="2"/>
</dbReference>
<evidence type="ECO:0000259" key="5">
    <source>
        <dbReference type="PROSITE" id="PS51192"/>
    </source>
</evidence>